<dbReference type="SMART" id="SM00407">
    <property type="entry name" value="IGc1"/>
    <property type="match status" value="1"/>
</dbReference>
<feature type="chain" id="PRO_5033206988" evidence="3 7">
    <location>
        <begin position="20"/>
        <end position="243"/>
    </location>
</feature>
<dbReference type="Bgee" id="447744">
    <property type="expression patterns" value="Expressed in intestine and 12 other cell types or tissues"/>
</dbReference>
<dbReference type="RefSeq" id="NP_001087883.1">
    <property type="nucleotide sequence ID" value="NM_001094414.1"/>
</dbReference>
<dbReference type="InterPro" id="IPR003599">
    <property type="entry name" value="Ig_sub"/>
</dbReference>
<evidence type="ECO:0000256" key="3">
    <source>
        <dbReference type="SAM" id="SignalP"/>
    </source>
</evidence>
<dbReference type="InterPro" id="IPR003597">
    <property type="entry name" value="Ig_C1-set"/>
</dbReference>
<dbReference type="Gene3D" id="2.60.40.10">
    <property type="entry name" value="Immunoglobulins"/>
    <property type="match status" value="2"/>
</dbReference>
<dbReference type="CTD" id="447744"/>
<dbReference type="DNASU" id="447744"/>
<dbReference type="SUPFAM" id="SSF48726">
    <property type="entry name" value="Immunoglobulin"/>
    <property type="match status" value="2"/>
</dbReference>
<reference evidence="7" key="3">
    <citation type="submission" date="2025-04" db="UniProtKB">
        <authorList>
            <consortium name="RefSeq"/>
        </authorList>
    </citation>
    <scope>IDENTIFICATION</scope>
</reference>
<name>Q641C4_XENLA</name>
<gene>
    <name evidence="7 8" type="primary">XB5806080.S</name>
    <name evidence="7" type="synonym">LOC496762.L</name>
    <name evidence="7" type="synonym">LOC496762.S</name>
    <name evidence="5" type="synonym">MGC82134</name>
    <name evidence="8" type="synonym">XB5806080</name>
    <name evidence="7" type="synonym">XB5806080.L</name>
</gene>
<proteinExistence type="evidence at transcript level"/>
<sequence>MKPFLPIYFVLLWISNAESQTLSLTPSNNAVNLGERVTLNCNAGAKDGYHVHLQKQIPGNVPQLIIAHHHSFTSPVYGPGISTDRYTATVNAAATEYQFIIKKAETAHTAHYYCTKWISSISAYVFSQSSKLIVTVDKFPEPALLVFPPYTDDNESKDSSTLTCHISKLEVSLVNVNWLIDGTTVQDGVTTSNPVRESDNTFSMSSYLTLSSKDINKDRLYSCMIKQEGSSAFISKGVKLSQC</sequence>
<feature type="signal peptide" evidence="3">
    <location>
        <begin position="1"/>
        <end position="19"/>
    </location>
</feature>
<dbReference type="KEGG" id="xla:447744"/>
<dbReference type="Xenbase" id="XB-GENE-5806134">
    <property type="gene designation" value="XB5806080.S"/>
</dbReference>
<dbReference type="Pfam" id="PF07686">
    <property type="entry name" value="V-set"/>
    <property type="match status" value="1"/>
</dbReference>
<organism evidence="5">
    <name type="scientific">Xenopus laevis</name>
    <name type="common">African clawed frog</name>
    <dbReference type="NCBI Taxonomy" id="8355"/>
    <lineage>
        <taxon>Eukaryota</taxon>
        <taxon>Metazoa</taxon>
        <taxon>Chordata</taxon>
        <taxon>Craniata</taxon>
        <taxon>Vertebrata</taxon>
        <taxon>Euteleostomi</taxon>
        <taxon>Amphibia</taxon>
        <taxon>Batrachia</taxon>
        <taxon>Anura</taxon>
        <taxon>Pipoidea</taxon>
        <taxon>Pipidae</taxon>
        <taxon>Xenopodinae</taxon>
        <taxon>Xenopus</taxon>
        <taxon>Xenopus</taxon>
    </lineage>
</organism>
<evidence type="ECO:0000313" key="6">
    <source>
        <dbReference type="Proteomes" id="UP000186698"/>
    </source>
</evidence>
<dbReference type="Pfam" id="PF07654">
    <property type="entry name" value="C1-set"/>
    <property type="match status" value="1"/>
</dbReference>
<dbReference type="AGR" id="Xenbase:XB-GENE-5806134"/>
<evidence type="ECO:0000259" key="4">
    <source>
        <dbReference type="PROSITE" id="PS50835"/>
    </source>
</evidence>
<reference evidence="7" key="1">
    <citation type="journal article" date="2002" name="Dev. Dyn.">
        <title>Genetic and genomic tools for Xenopus research: The NIH Xenopus initiative.</title>
        <authorList>
            <person name="Klein S.L."/>
            <person name="Strausberg R.L."/>
            <person name="Wagner L."/>
            <person name="Pontius J."/>
            <person name="Clifton S.W."/>
            <person name="Richardson P."/>
        </authorList>
    </citation>
    <scope>NUCLEOTIDE SEQUENCE</scope>
</reference>
<dbReference type="InterPro" id="IPR007110">
    <property type="entry name" value="Ig-like_dom"/>
</dbReference>
<keyword evidence="1" id="KW-1015">Disulfide bond</keyword>
<dbReference type="EMBL" id="BC082413">
    <property type="protein sequence ID" value="AAH82413.1"/>
    <property type="molecule type" value="mRNA"/>
</dbReference>
<protein>
    <submittedName>
        <fullName evidence="7">Immununoglobulin light chain S homeolog precursor</fullName>
    </submittedName>
    <submittedName>
        <fullName evidence="5">MGC82134 protein</fullName>
    </submittedName>
</protein>
<dbReference type="CDD" id="cd07699">
    <property type="entry name" value="IgC1_L"/>
    <property type="match status" value="1"/>
</dbReference>
<evidence type="ECO:0000313" key="8">
    <source>
        <dbReference type="Xenbase" id="XB-GENE-5806134"/>
    </source>
</evidence>
<dbReference type="FunFam" id="2.60.40.10:FF:000283">
    <property type="entry name" value="Immunoglobulin kappa constant"/>
    <property type="match status" value="1"/>
</dbReference>
<reference evidence="5" key="2">
    <citation type="submission" date="2004-09" db="EMBL/GenBank/DDBJ databases">
        <authorList>
            <consortium name="NIH - Xenopus Gene Collection (XGC) project"/>
        </authorList>
    </citation>
    <scope>NUCLEOTIDE SEQUENCE [LARGE SCALE MRNA]</scope>
    <source>
        <tissue evidence="5">Kidney</tissue>
    </source>
</reference>
<dbReference type="PROSITE" id="PS50835">
    <property type="entry name" value="IG_LIKE"/>
    <property type="match status" value="1"/>
</dbReference>
<dbReference type="SMART" id="SM00409">
    <property type="entry name" value="IG"/>
    <property type="match status" value="1"/>
</dbReference>
<accession>Q641C4</accession>
<dbReference type="InterPro" id="IPR013783">
    <property type="entry name" value="Ig-like_fold"/>
</dbReference>
<dbReference type="AlphaFoldDB" id="Q641C4"/>
<dbReference type="OrthoDB" id="8908372at2759"/>
<evidence type="ECO:0000256" key="1">
    <source>
        <dbReference type="ARBA" id="ARBA00023157"/>
    </source>
</evidence>
<keyword evidence="3 7" id="KW-0732">Signal</keyword>
<keyword evidence="2" id="KW-0393">Immunoglobulin domain</keyword>
<evidence type="ECO:0000313" key="5">
    <source>
        <dbReference type="EMBL" id="AAH82413.1"/>
    </source>
</evidence>
<dbReference type="InterPro" id="IPR036179">
    <property type="entry name" value="Ig-like_dom_sf"/>
</dbReference>
<evidence type="ECO:0000256" key="2">
    <source>
        <dbReference type="ARBA" id="ARBA00023319"/>
    </source>
</evidence>
<dbReference type="InterPro" id="IPR050380">
    <property type="entry name" value="Immune_Resp_Modulators"/>
</dbReference>
<dbReference type="InterPro" id="IPR013106">
    <property type="entry name" value="Ig_V-set"/>
</dbReference>
<dbReference type="PANTHER" id="PTHR23411">
    <property type="entry name" value="TAPASIN"/>
    <property type="match status" value="1"/>
</dbReference>
<dbReference type="GeneID" id="447744"/>
<evidence type="ECO:0000313" key="7">
    <source>
        <dbReference type="RefSeq" id="NP_001087883.1"/>
    </source>
</evidence>
<keyword evidence="6" id="KW-1185">Reference proteome</keyword>
<feature type="domain" description="Ig-like" evidence="4">
    <location>
        <begin position="142"/>
        <end position="241"/>
    </location>
</feature>
<dbReference type="Proteomes" id="UP000186698">
    <property type="component" value="Chromosome 1S"/>
</dbReference>